<organism evidence="1">
    <name type="scientific">Rhizophora mucronata</name>
    <name type="common">Asiatic mangrove</name>
    <dbReference type="NCBI Taxonomy" id="61149"/>
    <lineage>
        <taxon>Eukaryota</taxon>
        <taxon>Viridiplantae</taxon>
        <taxon>Streptophyta</taxon>
        <taxon>Embryophyta</taxon>
        <taxon>Tracheophyta</taxon>
        <taxon>Spermatophyta</taxon>
        <taxon>Magnoliopsida</taxon>
        <taxon>eudicotyledons</taxon>
        <taxon>Gunneridae</taxon>
        <taxon>Pentapetalae</taxon>
        <taxon>rosids</taxon>
        <taxon>fabids</taxon>
        <taxon>Malpighiales</taxon>
        <taxon>Rhizophoraceae</taxon>
        <taxon>Rhizophora</taxon>
    </lineage>
</organism>
<protein>
    <submittedName>
        <fullName evidence="1">Uncharacterized protein</fullName>
    </submittedName>
</protein>
<dbReference type="EMBL" id="GGEC01080529">
    <property type="protein sequence ID" value="MBX61013.1"/>
    <property type="molecule type" value="Transcribed_RNA"/>
</dbReference>
<accession>A0A2P2Q291</accession>
<dbReference type="AlphaFoldDB" id="A0A2P2Q291"/>
<name>A0A2P2Q291_RHIMU</name>
<reference evidence="1" key="1">
    <citation type="submission" date="2018-02" db="EMBL/GenBank/DDBJ databases">
        <title>Rhizophora mucronata_Transcriptome.</title>
        <authorList>
            <person name="Meera S.P."/>
            <person name="Sreeshan A."/>
            <person name="Augustine A."/>
        </authorList>
    </citation>
    <scope>NUCLEOTIDE SEQUENCE</scope>
    <source>
        <tissue evidence="1">Leaf</tissue>
    </source>
</reference>
<sequence>MPSLDLDLLSSSTFHWLLLLSRGEG</sequence>
<proteinExistence type="predicted"/>
<evidence type="ECO:0000313" key="1">
    <source>
        <dbReference type="EMBL" id="MBX61013.1"/>
    </source>
</evidence>